<comment type="caution">
    <text evidence="3">The sequence shown here is derived from an EMBL/GenBank/DDBJ whole genome shotgun (WGS) entry which is preliminary data.</text>
</comment>
<dbReference type="SUPFAM" id="SSF53335">
    <property type="entry name" value="S-adenosyl-L-methionine-dependent methyltransferases"/>
    <property type="match status" value="1"/>
</dbReference>
<dbReference type="GO" id="GO:0008168">
    <property type="term" value="F:methyltransferase activity"/>
    <property type="evidence" value="ECO:0007669"/>
    <property type="project" value="UniProtKB-KW"/>
</dbReference>
<accession>A0ABV1N542</accession>
<dbReference type="InterPro" id="IPR013216">
    <property type="entry name" value="Methyltransf_11"/>
</dbReference>
<keyword evidence="3" id="KW-0489">Methyltransferase</keyword>
<dbReference type="GO" id="GO:0032259">
    <property type="term" value="P:methylation"/>
    <property type="evidence" value="ECO:0007669"/>
    <property type="project" value="UniProtKB-KW"/>
</dbReference>
<evidence type="ECO:0000313" key="3">
    <source>
        <dbReference type="EMBL" id="MEQ6888832.1"/>
    </source>
</evidence>
<organism evidence="3 4">
    <name type="scientific">Halomonas pelophila</name>
    <dbReference type="NCBI Taxonomy" id="3151122"/>
    <lineage>
        <taxon>Bacteria</taxon>
        <taxon>Pseudomonadati</taxon>
        <taxon>Pseudomonadota</taxon>
        <taxon>Gammaproteobacteria</taxon>
        <taxon>Oceanospirillales</taxon>
        <taxon>Halomonadaceae</taxon>
        <taxon>Halomonas</taxon>
    </lineage>
</organism>
<dbReference type="Gene3D" id="3.40.50.150">
    <property type="entry name" value="Vaccinia Virus protein VP39"/>
    <property type="match status" value="1"/>
</dbReference>
<protein>
    <submittedName>
        <fullName evidence="3">Class I SAM-dependent methyltransferase</fullName>
        <ecNumber evidence="3">2.1.1.-</ecNumber>
    </submittedName>
</protein>
<name>A0ABV1N542_9GAMM</name>
<sequence length="283" mass="31447">MTIQAQQIEESRGSEAIAALKARQKATWEDGDYAHFAKYMEQGAIDIVSNWHLTPGQRLLDVACGSGQSALPAARLGLKVTGVDIAQNLVDCANQRARDEGLDARFDQGDAEKLPFEEASFDSVISMIGAMFAPRPDRVTSEFARVLRPGGTLYMCNWTPRSMPAQLFQAVAKRVPPPPGAISPVLWGDESTARQRLTEHFTNVKFRRKLYPKWHFPFSIDELVMLFHTTFGPVKRAFEAVDEAGQQALSRDLAEIYRTYSLPAGEGGLTLQGEYLEVIATRR</sequence>
<evidence type="ECO:0000313" key="4">
    <source>
        <dbReference type="Proteomes" id="UP001472978"/>
    </source>
</evidence>
<dbReference type="InterPro" id="IPR050447">
    <property type="entry name" value="Erg6_SMT_methyltransf"/>
</dbReference>
<gene>
    <name evidence="3" type="ORF">ABE957_09135</name>
</gene>
<reference evidence="3 4" key="1">
    <citation type="submission" date="2024-05" db="EMBL/GenBank/DDBJ databases">
        <title>Halomonas sp. CS7 16S ribosomal RNA gene Genome sequencing and assembly.</title>
        <authorList>
            <person name="Yook S."/>
        </authorList>
    </citation>
    <scope>NUCLEOTIDE SEQUENCE [LARGE SCALE GENOMIC DNA]</scope>
    <source>
        <strain evidence="3 4">CS7</strain>
    </source>
</reference>
<dbReference type="PANTHER" id="PTHR44068:SF11">
    <property type="entry name" value="GERANYL DIPHOSPHATE 2-C-METHYLTRANSFERASE"/>
    <property type="match status" value="1"/>
</dbReference>
<dbReference type="EMBL" id="JBEGCI010000006">
    <property type="protein sequence ID" value="MEQ6888832.1"/>
    <property type="molecule type" value="Genomic_DNA"/>
</dbReference>
<dbReference type="CDD" id="cd02440">
    <property type="entry name" value="AdoMet_MTases"/>
    <property type="match status" value="1"/>
</dbReference>
<dbReference type="RefSeq" id="WP_349758353.1">
    <property type="nucleotide sequence ID" value="NZ_JBEGCI010000006.1"/>
</dbReference>
<dbReference type="EC" id="2.1.1.-" evidence="3"/>
<dbReference type="Proteomes" id="UP001472978">
    <property type="component" value="Unassembled WGS sequence"/>
</dbReference>
<feature type="domain" description="Methyltransferase type 11" evidence="2">
    <location>
        <begin position="60"/>
        <end position="154"/>
    </location>
</feature>
<proteinExistence type="predicted"/>
<evidence type="ECO:0000256" key="1">
    <source>
        <dbReference type="ARBA" id="ARBA00022679"/>
    </source>
</evidence>
<dbReference type="InterPro" id="IPR029063">
    <property type="entry name" value="SAM-dependent_MTases_sf"/>
</dbReference>
<dbReference type="PANTHER" id="PTHR44068">
    <property type="entry name" value="ZGC:194242"/>
    <property type="match status" value="1"/>
</dbReference>
<keyword evidence="1 3" id="KW-0808">Transferase</keyword>
<keyword evidence="4" id="KW-1185">Reference proteome</keyword>
<dbReference type="Pfam" id="PF08241">
    <property type="entry name" value="Methyltransf_11"/>
    <property type="match status" value="1"/>
</dbReference>
<evidence type="ECO:0000259" key="2">
    <source>
        <dbReference type="Pfam" id="PF08241"/>
    </source>
</evidence>